<evidence type="ECO:0000313" key="7">
    <source>
        <dbReference type="EMBL" id="MBB4702645.1"/>
    </source>
</evidence>
<gene>
    <name evidence="7" type="ORF">BJ982_004189</name>
</gene>
<organism evidence="7 8">
    <name type="scientific">Sphaerisporangium siamense</name>
    <dbReference type="NCBI Taxonomy" id="795645"/>
    <lineage>
        <taxon>Bacteria</taxon>
        <taxon>Bacillati</taxon>
        <taxon>Actinomycetota</taxon>
        <taxon>Actinomycetes</taxon>
        <taxon>Streptosporangiales</taxon>
        <taxon>Streptosporangiaceae</taxon>
        <taxon>Sphaerisporangium</taxon>
    </lineage>
</organism>
<dbReference type="EMBL" id="JACHND010000001">
    <property type="protein sequence ID" value="MBB4702645.1"/>
    <property type="molecule type" value="Genomic_DNA"/>
</dbReference>
<feature type="transmembrane region" description="Helical" evidence="6">
    <location>
        <begin position="361"/>
        <end position="381"/>
    </location>
</feature>
<feature type="transmembrane region" description="Helical" evidence="6">
    <location>
        <begin position="393"/>
        <end position="415"/>
    </location>
</feature>
<evidence type="ECO:0000256" key="4">
    <source>
        <dbReference type="ARBA" id="ARBA00022989"/>
    </source>
</evidence>
<dbReference type="RefSeq" id="WP_239122822.1">
    <property type="nucleotide sequence ID" value="NZ_BOOV01000005.1"/>
</dbReference>
<feature type="transmembrane region" description="Helical" evidence="6">
    <location>
        <begin position="147"/>
        <end position="170"/>
    </location>
</feature>
<keyword evidence="3 6" id="KW-0812">Transmembrane</keyword>
<dbReference type="PANTHER" id="PTHR42770">
    <property type="entry name" value="AMINO ACID TRANSPORTER-RELATED"/>
    <property type="match status" value="1"/>
</dbReference>
<keyword evidence="5 6" id="KW-0472">Membrane</keyword>
<proteinExistence type="predicted"/>
<comment type="caution">
    <text evidence="7">The sequence shown here is derived from an EMBL/GenBank/DDBJ whole genome shotgun (WGS) entry which is preliminary data.</text>
</comment>
<feature type="transmembrane region" description="Helical" evidence="6">
    <location>
        <begin position="422"/>
        <end position="441"/>
    </location>
</feature>
<dbReference type="Pfam" id="PF13520">
    <property type="entry name" value="AA_permease_2"/>
    <property type="match status" value="1"/>
</dbReference>
<evidence type="ECO:0000313" key="8">
    <source>
        <dbReference type="Proteomes" id="UP000542210"/>
    </source>
</evidence>
<reference evidence="7 8" key="1">
    <citation type="submission" date="2020-08" db="EMBL/GenBank/DDBJ databases">
        <title>Sequencing the genomes of 1000 actinobacteria strains.</title>
        <authorList>
            <person name="Klenk H.-P."/>
        </authorList>
    </citation>
    <scope>NUCLEOTIDE SEQUENCE [LARGE SCALE GENOMIC DNA]</scope>
    <source>
        <strain evidence="7 8">DSM 45784</strain>
    </source>
</reference>
<dbReference type="Gene3D" id="1.20.1740.10">
    <property type="entry name" value="Amino acid/polyamine transporter I"/>
    <property type="match status" value="1"/>
</dbReference>
<evidence type="ECO:0000256" key="5">
    <source>
        <dbReference type="ARBA" id="ARBA00023136"/>
    </source>
</evidence>
<dbReference type="GO" id="GO:0022857">
    <property type="term" value="F:transmembrane transporter activity"/>
    <property type="evidence" value="ECO:0007669"/>
    <property type="project" value="InterPro"/>
</dbReference>
<dbReference type="PANTHER" id="PTHR42770:SF16">
    <property type="entry name" value="AMINO ACID PERMEASE"/>
    <property type="match status" value="1"/>
</dbReference>
<feature type="transmembrane region" description="Helical" evidence="6">
    <location>
        <begin position="447"/>
        <end position="467"/>
    </location>
</feature>
<evidence type="ECO:0000256" key="2">
    <source>
        <dbReference type="ARBA" id="ARBA00022475"/>
    </source>
</evidence>
<dbReference type="InterPro" id="IPR050367">
    <property type="entry name" value="APC_superfamily"/>
</dbReference>
<dbReference type="AlphaFoldDB" id="A0A7W7D9B1"/>
<name>A0A7W7D9B1_9ACTN</name>
<accession>A0A7W7D9B1</accession>
<comment type="subcellular location">
    <subcellularLocation>
        <location evidence="1">Cell membrane</location>
        <topology evidence="1">Multi-pass membrane protein</topology>
    </subcellularLocation>
</comment>
<dbReference type="GO" id="GO:0005886">
    <property type="term" value="C:plasma membrane"/>
    <property type="evidence" value="ECO:0007669"/>
    <property type="project" value="UniProtKB-SubCell"/>
</dbReference>
<feature type="transmembrane region" description="Helical" evidence="6">
    <location>
        <begin position="182"/>
        <end position="203"/>
    </location>
</feature>
<evidence type="ECO:0000256" key="1">
    <source>
        <dbReference type="ARBA" id="ARBA00004651"/>
    </source>
</evidence>
<feature type="transmembrane region" description="Helical" evidence="6">
    <location>
        <begin position="118"/>
        <end position="141"/>
    </location>
</feature>
<keyword evidence="4 6" id="KW-1133">Transmembrane helix</keyword>
<dbReference type="PIRSF" id="PIRSF006060">
    <property type="entry name" value="AA_transporter"/>
    <property type="match status" value="1"/>
</dbReference>
<dbReference type="InterPro" id="IPR002293">
    <property type="entry name" value="AA/rel_permease1"/>
</dbReference>
<keyword evidence="2" id="KW-1003">Cell membrane</keyword>
<protein>
    <submittedName>
        <fullName evidence="7">Amino acid transporter</fullName>
    </submittedName>
</protein>
<feature type="transmembrane region" description="Helical" evidence="6">
    <location>
        <begin position="263"/>
        <end position="283"/>
    </location>
</feature>
<evidence type="ECO:0000256" key="3">
    <source>
        <dbReference type="ARBA" id="ARBA00022692"/>
    </source>
</evidence>
<feature type="transmembrane region" description="Helical" evidence="6">
    <location>
        <begin position="76"/>
        <end position="97"/>
    </location>
</feature>
<feature type="transmembrane region" description="Helical" evidence="6">
    <location>
        <begin position="223"/>
        <end position="243"/>
    </location>
</feature>
<feature type="transmembrane region" description="Helical" evidence="6">
    <location>
        <begin position="41"/>
        <end position="64"/>
    </location>
</feature>
<feature type="transmembrane region" description="Helical" evidence="6">
    <location>
        <begin position="320"/>
        <end position="340"/>
    </location>
</feature>
<keyword evidence="8" id="KW-1185">Reference proteome</keyword>
<dbReference type="Proteomes" id="UP000542210">
    <property type="component" value="Unassembled WGS sequence"/>
</dbReference>
<evidence type="ECO:0000256" key="6">
    <source>
        <dbReference type="SAM" id="Phobius"/>
    </source>
</evidence>
<sequence>MCRRLTGRTSFAILEKRNMEAAMQPQETIERFGYRQELQRGVGLADLVFYGLVMMVPISPFAIFGDVYHVSNGMPALAYLIGMVALLFTASSYAQMVKAFPLSGSVYNYAGRGIARPVGFMTGWAILLDYLLAPTLLYLLASIAMNAAVPAVPIWAWLVVFVIVNTVINLRGIRVTLSLTKAMIVAELIVLALFLAAGVWALMQGKGQGFSLAPLFSADTISWPVVFGAASFAVLSFLGFDGISMLVEESKGGSAQVGKAMKVALILAGVLFIVQVWVAALLVQDPAALLAEGDHSTAFYDVAAVAGGSWLQHTTSIATGISWGLANTMVAQVAVSRLLYAMARDRQLPAFLARVSVKHSVPVNATLLVAALSVVLGVWMSTRDDGVSLLVNLINMGALVAFIVLHVSVVVHYVIRQRSNDLVSHLIVPLIGMLILVFVVINASVMAQWLGLIWLAVGALIMIAVYVRGRRPDLSGLTQ</sequence>